<sequence>MFPYEVILHGIAGSVAAVMSTCLLFPIDQIKTHLQLSEKNNNEEDTSITTTIKKIHKTSGIQGFYRGIIPVIFGNIVSQFVYFFWYNFLKIATGTYQSSMLQYAKCSMLAGLIASICTNPFWVLQTRMLKSKGGVITVAMQMYQEDGLKAFFKGLSTSLILVTNPIINYMIYESYKIWAQSLFIDSKYDALIFFFGGALGKFFATVATYPYQLLRTKAHIAKEQGYLQMIKTIYIQGGIPAFFRGLLPKLSQTVLANAFNIMFYEQIFKLLEKAIIILHENQVYHESAKIIVLAAFLYIAANWKINQEVKPEAKEQKEAVKSF</sequence>
<dbReference type="InterPro" id="IPR023395">
    <property type="entry name" value="MCP_dom_sf"/>
</dbReference>
<dbReference type="GO" id="GO:0006862">
    <property type="term" value="P:nucleotide transport"/>
    <property type="evidence" value="ECO:0007669"/>
    <property type="project" value="InterPro"/>
</dbReference>
<organism evidence="11 12">
    <name type="scientific">Tetrahymena thermophila (strain SB210)</name>
    <dbReference type="NCBI Taxonomy" id="312017"/>
    <lineage>
        <taxon>Eukaryota</taxon>
        <taxon>Sar</taxon>
        <taxon>Alveolata</taxon>
        <taxon>Ciliophora</taxon>
        <taxon>Intramacronucleata</taxon>
        <taxon>Oligohymenophorea</taxon>
        <taxon>Hymenostomatida</taxon>
        <taxon>Tetrahymenina</taxon>
        <taxon>Tetrahymenidae</taxon>
        <taxon>Tetrahymena</taxon>
    </lineage>
</organism>
<feature type="repeat" description="Solcar" evidence="8">
    <location>
        <begin position="188"/>
        <end position="270"/>
    </location>
</feature>
<dbReference type="RefSeq" id="XP_001031035.3">
    <property type="nucleotide sequence ID" value="XM_001031035.3"/>
</dbReference>
<keyword evidence="5" id="KW-0677">Repeat</keyword>
<keyword evidence="3 9" id="KW-0813">Transport</keyword>
<comment type="subcellular location">
    <subcellularLocation>
        <location evidence="1">Membrane</location>
        <topology evidence="1">Multi-pass membrane protein</topology>
    </subcellularLocation>
</comment>
<reference evidence="12" key="1">
    <citation type="journal article" date="2006" name="PLoS Biol.">
        <title>Macronuclear genome sequence of the ciliate Tetrahymena thermophila, a model eukaryote.</title>
        <authorList>
            <person name="Eisen J.A."/>
            <person name="Coyne R.S."/>
            <person name="Wu M."/>
            <person name="Wu D."/>
            <person name="Thiagarajan M."/>
            <person name="Wortman J.R."/>
            <person name="Badger J.H."/>
            <person name="Ren Q."/>
            <person name="Amedeo P."/>
            <person name="Jones K.M."/>
            <person name="Tallon L.J."/>
            <person name="Delcher A.L."/>
            <person name="Salzberg S.L."/>
            <person name="Silva J.C."/>
            <person name="Haas B.J."/>
            <person name="Majoros W.H."/>
            <person name="Farzad M."/>
            <person name="Carlton J.M."/>
            <person name="Smith R.K. Jr."/>
            <person name="Garg J."/>
            <person name="Pearlman R.E."/>
            <person name="Karrer K.M."/>
            <person name="Sun L."/>
            <person name="Manning G."/>
            <person name="Elde N.C."/>
            <person name="Turkewitz A.P."/>
            <person name="Asai D.J."/>
            <person name="Wilkes D.E."/>
            <person name="Wang Y."/>
            <person name="Cai H."/>
            <person name="Collins K."/>
            <person name="Stewart B.A."/>
            <person name="Lee S.R."/>
            <person name="Wilamowska K."/>
            <person name="Weinberg Z."/>
            <person name="Ruzzo W.L."/>
            <person name="Wloga D."/>
            <person name="Gaertig J."/>
            <person name="Frankel J."/>
            <person name="Tsao C.-C."/>
            <person name="Gorovsky M.A."/>
            <person name="Keeling P.J."/>
            <person name="Waller R.F."/>
            <person name="Patron N.J."/>
            <person name="Cherry J.M."/>
            <person name="Stover N.A."/>
            <person name="Krieger C.J."/>
            <person name="del Toro C."/>
            <person name="Ryder H.F."/>
            <person name="Williamson S.C."/>
            <person name="Barbeau R.A."/>
            <person name="Hamilton E.P."/>
            <person name="Orias E."/>
        </authorList>
    </citation>
    <scope>NUCLEOTIDE SEQUENCE [LARGE SCALE GENOMIC DNA]</scope>
    <source>
        <strain evidence="12">SB210</strain>
    </source>
</reference>
<evidence type="ECO:0000256" key="4">
    <source>
        <dbReference type="ARBA" id="ARBA00022692"/>
    </source>
</evidence>
<dbReference type="GeneID" id="7834613"/>
<feature type="transmembrane region" description="Helical" evidence="10">
    <location>
        <begin position="63"/>
        <end position="88"/>
    </location>
</feature>
<dbReference type="AlphaFoldDB" id="Q22DI6"/>
<evidence type="ECO:0000256" key="3">
    <source>
        <dbReference type="ARBA" id="ARBA00022448"/>
    </source>
</evidence>
<dbReference type="HOGENOM" id="CLU_732581_0_0_1"/>
<evidence type="ECO:0000256" key="10">
    <source>
        <dbReference type="SAM" id="Phobius"/>
    </source>
</evidence>
<dbReference type="InterPro" id="IPR044712">
    <property type="entry name" value="SLC25A32-like"/>
</dbReference>
<evidence type="ECO:0000313" key="11">
    <source>
        <dbReference type="EMBL" id="EAR83372.3"/>
    </source>
</evidence>
<keyword evidence="12" id="KW-1185">Reference proteome</keyword>
<feature type="transmembrane region" description="Helical" evidence="10">
    <location>
        <begin position="100"/>
        <end position="124"/>
    </location>
</feature>
<protein>
    <submittedName>
        <fullName evidence="11">Carrier protein</fullName>
    </submittedName>
</protein>
<dbReference type="PROSITE" id="PS50920">
    <property type="entry name" value="SOLCAR"/>
    <property type="match status" value="3"/>
</dbReference>
<evidence type="ECO:0000256" key="7">
    <source>
        <dbReference type="ARBA" id="ARBA00023136"/>
    </source>
</evidence>
<feature type="repeat" description="Solcar" evidence="8">
    <location>
        <begin position="4"/>
        <end position="92"/>
    </location>
</feature>
<keyword evidence="4 8" id="KW-0812">Transmembrane</keyword>
<evidence type="ECO:0000313" key="12">
    <source>
        <dbReference type="Proteomes" id="UP000009168"/>
    </source>
</evidence>
<dbReference type="GO" id="GO:0016020">
    <property type="term" value="C:membrane"/>
    <property type="evidence" value="ECO:0007669"/>
    <property type="project" value="UniProtKB-SubCell"/>
</dbReference>
<evidence type="ECO:0000256" key="6">
    <source>
        <dbReference type="ARBA" id="ARBA00022989"/>
    </source>
</evidence>
<keyword evidence="7 8" id="KW-0472">Membrane</keyword>
<evidence type="ECO:0000256" key="2">
    <source>
        <dbReference type="ARBA" id="ARBA00006375"/>
    </source>
</evidence>
<feature type="transmembrane region" description="Helical" evidence="10">
    <location>
        <begin position="150"/>
        <end position="171"/>
    </location>
</feature>
<accession>Q22DI6</accession>
<keyword evidence="6 10" id="KW-1133">Transmembrane helix</keyword>
<evidence type="ECO:0000256" key="1">
    <source>
        <dbReference type="ARBA" id="ARBA00004141"/>
    </source>
</evidence>
<comment type="similarity">
    <text evidence="2 9">Belongs to the mitochondrial carrier (TC 2.A.29) family.</text>
</comment>
<dbReference type="STRING" id="312017.Q22DI6"/>
<dbReference type="Gene3D" id="1.50.40.10">
    <property type="entry name" value="Mitochondrial carrier domain"/>
    <property type="match status" value="2"/>
</dbReference>
<dbReference type="Pfam" id="PF00153">
    <property type="entry name" value="Mito_carr"/>
    <property type="match status" value="3"/>
</dbReference>
<gene>
    <name evidence="11" type="ORF">TTHERM_00942940</name>
</gene>
<feature type="transmembrane region" description="Helical" evidence="10">
    <location>
        <begin position="6"/>
        <end position="27"/>
    </location>
</feature>
<dbReference type="EMBL" id="GG662797">
    <property type="protein sequence ID" value="EAR83372.3"/>
    <property type="molecule type" value="Genomic_DNA"/>
</dbReference>
<dbReference type="Proteomes" id="UP000009168">
    <property type="component" value="Unassembled WGS sequence"/>
</dbReference>
<dbReference type="KEGG" id="tet:TTHERM_00942940"/>
<evidence type="ECO:0000256" key="8">
    <source>
        <dbReference type="PROSITE-ProRule" id="PRU00282"/>
    </source>
</evidence>
<dbReference type="PANTHER" id="PTHR45683">
    <property type="entry name" value="MITOCHONDRIAL NICOTINAMIDE ADENINE DINUCLEOTIDE TRANSPORTER 1-RELATED-RELATED"/>
    <property type="match status" value="1"/>
</dbReference>
<dbReference type="SUPFAM" id="SSF103506">
    <property type="entry name" value="Mitochondrial carrier"/>
    <property type="match status" value="1"/>
</dbReference>
<dbReference type="eggNOG" id="KOG0769">
    <property type="taxonomic scope" value="Eukaryota"/>
</dbReference>
<dbReference type="InterPro" id="IPR018108">
    <property type="entry name" value="MCP_transmembrane"/>
</dbReference>
<name>Q22DI6_TETTS</name>
<dbReference type="OrthoDB" id="428293at2759"/>
<proteinExistence type="inferred from homology"/>
<evidence type="ECO:0000256" key="5">
    <source>
        <dbReference type="ARBA" id="ARBA00022737"/>
    </source>
</evidence>
<feature type="repeat" description="Solcar" evidence="8">
    <location>
        <begin position="98"/>
        <end position="178"/>
    </location>
</feature>
<dbReference type="GO" id="GO:0055085">
    <property type="term" value="P:transmembrane transport"/>
    <property type="evidence" value="ECO:0007669"/>
    <property type="project" value="InterPro"/>
</dbReference>
<dbReference type="InParanoid" id="Q22DI6"/>
<feature type="transmembrane region" description="Helical" evidence="10">
    <location>
        <begin position="191"/>
        <end position="211"/>
    </location>
</feature>
<evidence type="ECO:0000256" key="9">
    <source>
        <dbReference type="RuleBase" id="RU000488"/>
    </source>
</evidence>